<comment type="caution">
    <text evidence="2">The sequence shown here is derived from an EMBL/GenBank/DDBJ whole genome shotgun (WGS) entry which is preliminary data.</text>
</comment>
<evidence type="ECO:0000259" key="1">
    <source>
        <dbReference type="Pfam" id="PF22936"/>
    </source>
</evidence>
<protein>
    <recommendedName>
        <fullName evidence="1">Retrovirus-related Pol polyprotein from transposon TNT 1-94-like beta-barrel domain-containing protein</fullName>
    </recommendedName>
</protein>
<keyword evidence="3" id="KW-1185">Reference proteome</keyword>
<reference evidence="2" key="2">
    <citation type="submission" date="2017-10" db="EMBL/GenBank/DDBJ databases">
        <title>Ladona fulva Genome sequencing and assembly.</title>
        <authorList>
            <person name="Murali S."/>
            <person name="Richards S."/>
            <person name="Bandaranaike D."/>
            <person name="Bellair M."/>
            <person name="Blankenburg K."/>
            <person name="Chao H."/>
            <person name="Dinh H."/>
            <person name="Doddapaneni H."/>
            <person name="Dugan-Rocha S."/>
            <person name="Elkadiri S."/>
            <person name="Gnanaolivu R."/>
            <person name="Hernandez B."/>
            <person name="Skinner E."/>
            <person name="Javaid M."/>
            <person name="Lee S."/>
            <person name="Li M."/>
            <person name="Ming W."/>
            <person name="Munidasa M."/>
            <person name="Muniz J."/>
            <person name="Nguyen L."/>
            <person name="Hughes D."/>
            <person name="Osuji N."/>
            <person name="Pu L.-L."/>
            <person name="Puazo M."/>
            <person name="Qu C."/>
            <person name="Quiroz J."/>
            <person name="Raj R."/>
            <person name="Weissenberger G."/>
            <person name="Xin Y."/>
            <person name="Zou X."/>
            <person name="Han Y."/>
            <person name="Worley K."/>
            <person name="Muzny D."/>
            <person name="Gibbs R."/>
        </authorList>
    </citation>
    <scope>NUCLEOTIDE SEQUENCE</scope>
    <source>
        <strain evidence="2">Sampled in the wild</strain>
    </source>
</reference>
<dbReference type="EMBL" id="KZ308955">
    <property type="protein sequence ID" value="KAG8235827.1"/>
    <property type="molecule type" value="Genomic_DNA"/>
</dbReference>
<gene>
    <name evidence="2" type="ORF">J437_LFUL016088</name>
</gene>
<dbReference type="InterPro" id="IPR054722">
    <property type="entry name" value="PolX-like_BBD"/>
</dbReference>
<reference evidence="2" key="1">
    <citation type="submission" date="2013-04" db="EMBL/GenBank/DDBJ databases">
        <authorList>
            <person name="Qu J."/>
            <person name="Murali S.C."/>
            <person name="Bandaranaike D."/>
            <person name="Bellair M."/>
            <person name="Blankenburg K."/>
            <person name="Chao H."/>
            <person name="Dinh H."/>
            <person name="Doddapaneni H."/>
            <person name="Downs B."/>
            <person name="Dugan-Rocha S."/>
            <person name="Elkadiri S."/>
            <person name="Gnanaolivu R.D."/>
            <person name="Hernandez B."/>
            <person name="Javaid M."/>
            <person name="Jayaseelan J.C."/>
            <person name="Lee S."/>
            <person name="Li M."/>
            <person name="Ming W."/>
            <person name="Munidasa M."/>
            <person name="Muniz J."/>
            <person name="Nguyen L."/>
            <person name="Ongeri F."/>
            <person name="Osuji N."/>
            <person name="Pu L.-L."/>
            <person name="Puazo M."/>
            <person name="Qu C."/>
            <person name="Quiroz J."/>
            <person name="Raj R."/>
            <person name="Weissenberger G."/>
            <person name="Xin Y."/>
            <person name="Zou X."/>
            <person name="Han Y."/>
            <person name="Richards S."/>
            <person name="Worley K."/>
            <person name="Muzny D."/>
            <person name="Gibbs R."/>
        </authorList>
    </citation>
    <scope>NUCLEOTIDE SEQUENCE</scope>
    <source>
        <strain evidence="2">Sampled in the wild</strain>
    </source>
</reference>
<evidence type="ECO:0000313" key="2">
    <source>
        <dbReference type="EMBL" id="KAG8235827.1"/>
    </source>
</evidence>
<proteinExistence type="predicted"/>
<dbReference type="Proteomes" id="UP000792457">
    <property type="component" value="Unassembled WGS sequence"/>
</dbReference>
<name>A0A8K0KJQ0_LADFU</name>
<accession>A0A8K0KJQ0</accession>
<sequence>MTPRRQLFDTFVPLQGRVNFGKGSSAVEGKGTVSVRLSDKNGGCVLRMKNVLFVPDLKFNLVSVGKLTENYVNVSFMTDRAEGIKNDMLVFTADQRSGLFVLESADVMPADRNEGMAMMTELENEDDDVMEAIALKSVSNITWHRYGPSRTLIAQICLVAVNYRKLHRLMVVEVPQDGVRKI</sequence>
<organism evidence="2 3">
    <name type="scientific">Ladona fulva</name>
    <name type="common">Scarce chaser dragonfly</name>
    <name type="synonym">Libellula fulva</name>
    <dbReference type="NCBI Taxonomy" id="123851"/>
    <lineage>
        <taxon>Eukaryota</taxon>
        <taxon>Metazoa</taxon>
        <taxon>Ecdysozoa</taxon>
        <taxon>Arthropoda</taxon>
        <taxon>Hexapoda</taxon>
        <taxon>Insecta</taxon>
        <taxon>Pterygota</taxon>
        <taxon>Palaeoptera</taxon>
        <taxon>Odonata</taxon>
        <taxon>Epiprocta</taxon>
        <taxon>Anisoptera</taxon>
        <taxon>Libelluloidea</taxon>
        <taxon>Libellulidae</taxon>
        <taxon>Ladona</taxon>
    </lineage>
</organism>
<dbReference type="Pfam" id="PF22936">
    <property type="entry name" value="Pol_BBD"/>
    <property type="match status" value="1"/>
</dbReference>
<evidence type="ECO:0000313" key="3">
    <source>
        <dbReference type="Proteomes" id="UP000792457"/>
    </source>
</evidence>
<dbReference type="AlphaFoldDB" id="A0A8K0KJQ0"/>
<feature type="domain" description="Retrovirus-related Pol polyprotein from transposon TNT 1-94-like beta-barrel" evidence="1">
    <location>
        <begin position="1"/>
        <end position="70"/>
    </location>
</feature>
<dbReference type="OrthoDB" id="413361at2759"/>